<keyword evidence="2" id="KW-1133">Transmembrane helix</keyword>
<dbReference type="EMBL" id="CAUYUE010000013">
    <property type="protein sequence ID" value="CAK0786041.1"/>
    <property type="molecule type" value="Genomic_DNA"/>
</dbReference>
<accession>A0AAV1IGV3</accession>
<keyword evidence="5" id="KW-1185">Reference proteome</keyword>
<feature type="compositionally biased region" description="Pro residues" evidence="1">
    <location>
        <begin position="608"/>
        <end position="617"/>
    </location>
</feature>
<evidence type="ECO:0008006" key="6">
    <source>
        <dbReference type="Google" id="ProtNLM"/>
    </source>
</evidence>
<feature type="compositionally biased region" description="Gly residues" evidence="1">
    <location>
        <begin position="530"/>
        <end position="544"/>
    </location>
</feature>
<reference evidence="4 5" key="1">
    <citation type="submission" date="2023-10" db="EMBL/GenBank/DDBJ databases">
        <authorList>
            <person name="Maclean D."/>
            <person name="Macfadyen A."/>
        </authorList>
    </citation>
    <scope>NUCLEOTIDE SEQUENCE [LARGE SCALE GENOMIC DNA]</scope>
</reference>
<evidence type="ECO:0000313" key="4">
    <source>
        <dbReference type="EMBL" id="CAK0786041.1"/>
    </source>
</evidence>
<keyword evidence="2" id="KW-0472">Membrane</keyword>
<evidence type="ECO:0000313" key="5">
    <source>
        <dbReference type="Proteomes" id="UP001314263"/>
    </source>
</evidence>
<feature type="chain" id="PRO_5043875062" description="Transmembrane protein" evidence="3">
    <location>
        <begin position="38"/>
        <end position="845"/>
    </location>
</feature>
<feature type="compositionally biased region" description="Gly residues" evidence="1">
    <location>
        <begin position="554"/>
        <end position="563"/>
    </location>
</feature>
<feature type="compositionally biased region" description="Low complexity" evidence="1">
    <location>
        <begin position="244"/>
        <end position="267"/>
    </location>
</feature>
<organism evidence="4 5">
    <name type="scientific">Coccomyxa viridis</name>
    <dbReference type="NCBI Taxonomy" id="1274662"/>
    <lineage>
        <taxon>Eukaryota</taxon>
        <taxon>Viridiplantae</taxon>
        <taxon>Chlorophyta</taxon>
        <taxon>core chlorophytes</taxon>
        <taxon>Trebouxiophyceae</taxon>
        <taxon>Trebouxiophyceae incertae sedis</taxon>
        <taxon>Coccomyxaceae</taxon>
        <taxon>Coccomyxa</taxon>
    </lineage>
</organism>
<gene>
    <name evidence="4" type="ORF">CVIRNUC_009254</name>
</gene>
<feature type="compositionally biased region" description="Low complexity" evidence="1">
    <location>
        <begin position="564"/>
        <end position="577"/>
    </location>
</feature>
<feature type="transmembrane region" description="Helical" evidence="2">
    <location>
        <begin position="127"/>
        <end position="147"/>
    </location>
</feature>
<feature type="compositionally biased region" description="Low complexity" evidence="1">
    <location>
        <begin position="828"/>
        <end position="845"/>
    </location>
</feature>
<evidence type="ECO:0000256" key="1">
    <source>
        <dbReference type="SAM" id="MobiDB-lite"/>
    </source>
</evidence>
<feature type="compositionally biased region" description="Low complexity" evidence="1">
    <location>
        <begin position="466"/>
        <end position="475"/>
    </location>
</feature>
<name>A0AAV1IGV3_9CHLO</name>
<proteinExistence type="predicted"/>
<sequence length="845" mass="89398">MWSMSWTGQMTGFKPWMPRKAVERLLLICFLLSSRLASNVCGPVLSTGLTIQSENLRPMEMVGLGRQQKCSGAQNSLQQLVKERLRGLVESWRGEVSLDPPEIGSTSQQEEGACEYGWSAALLAHKAVSLTALLAAAALTFLGFWDLRLLLEMMLWPWRVCMAVVRWIYSSLDERRMSQRRHVAEMALRSAMKSGDVDALSQALDEAETARVDVPVKRRGAAQLRDLRRRLARVQKKLRTGQEPRQASSSPRRNSSRSTSPSPQSSQPEEHSATGSASELHGDAQQAGWQGQKEGIAPLQNGVRSGSSQQPRPEWNATMAHGHDKGALSSGPSRQPSRTLSMQSSYSEPSGQEALAAPSNLLKRDRDRDRDRERDRDRAALGMGSEPQLQRDSASQVELAAQAVEAREAEKERLRQEKEISRRERAHAKLLQQQQQTQAPVACESQQERAALQAPASGTPKANGIRGSSFFGSGRPQAVPNGAASEPRTHYRAPRKAVPISLVSDSTTPRGGKRGPSTLCVPRNQAHVNGGSGLAQNGEGGPGAKAGTPKLAGGPFGGTGGDSGMTWSPSSAPTTPSGKGDVVSGLPFSQGFKASQALNGFGDGVHAQPPPPPPPPKTWAQAARGKTQGDRPMSADSRPATAPEHAVAPQSARSGSLNALFRSPAASPAPQAQGPSFMGSSLYSGEGLGFRFPGGVSQGASGSLSPFPGMTANRMAAPISRPPPLSQMGGWSGVDDVLPSLGLPAFSGGGTMMSMPQAAPSAYPGLQGLWGPVTQPPPTGSSPPGWTPWRLMPPSSNCDPVVPPSASPRDPLTSGVKGELSEESSVPSGSRFSTLSASSSLETCT</sequence>
<feature type="signal peptide" evidence="3">
    <location>
        <begin position="1"/>
        <end position="37"/>
    </location>
</feature>
<protein>
    <recommendedName>
        <fullName evidence="6">Transmembrane protein</fullName>
    </recommendedName>
</protein>
<feature type="compositionally biased region" description="Basic and acidic residues" evidence="1">
    <location>
        <begin position="405"/>
        <end position="423"/>
    </location>
</feature>
<feature type="compositionally biased region" description="Polar residues" evidence="1">
    <location>
        <begin position="302"/>
        <end position="311"/>
    </location>
</feature>
<feature type="compositionally biased region" description="Polar residues" evidence="1">
    <location>
        <begin position="330"/>
        <end position="350"/>
    </location>
</feature>
<evidence type="ECO:0000256" key="2">
    <source>
        <dbReference type="SAM" id="Phobius"/>
    </source>
</evidence>
<keyword evidence="3" id="KW-0732">Signal</keyword>
<dbReference type="Proteomes" id="UP001314263">
    <property type="component" value="Unassembled WGS sequence"/>
</dbReference>
<keyword evidence="2" id="KW-0812">Transmembrane</keyword>
<feature type="compositionally biased region" description="Polar residues" evidence="1">
    <location>
        <begin position="387"/>
        <end position="396"/>
    </location>
</feature>
<dbReference type="AlphaFoldDB" id="A0AAV1IGV3"/>
<feature type="compositionally biased region" description="Basic and acidic residues" evidence="1">
    <location>
        <begin position="362"/>
        <end position="379"/>
    </location>
</feature>
<evidence type="ECO:0000256" key="3">
    <source>
        <dbReference type="SAM" id="SignalP"/>
    </source>
</evidence>
<feature type="region of interest" description="Disordered" evidence="1">
    <location>
        <begin position="772"/>
        <end position="845"/>
    </location>
</feature>
<feature type="region of interest" description="Disordered" evidence="1">
    <location>
        <begin position="235"/>
        <end position="654"/>
    </location>
</feature>
<comment type="caution">
    <text evidence="4">The sequence shown here is derived from an EMBL/GenBank/DDBJ whole genome shotgun (WGS) entry which is preliminary data.</text>
</comment>